<keyword evidence="1" id="KW-0472">Membrane</keyword>
<feature type="transmembrane region" description="Helical" evidence="1">
    <location>
        <begin position="94"/>
        <end position="111"/>
    </location>
</feature>
<feature type="transmembrane region" description="Helical" evidence="1">
    <location>
        <begin position="131"/>
        <end position="150"/>
    </location>
</feature>
<evidence type="ECO:0000256" key="1">
    <source>
        <dbReference type="SAM" id="Phobius"/>
    </source>
</evidence>
<sequence>MEIGPDYLARLARKAAAMGEDYGQILDEARDLFPSTKEFALPGILRRYLEARSVSLDMAFFLDVFLPMAAMGMALTTSRWTRMFLAMVVYMTGYYYVAIFLAATAVVSVLFTAIRPRPLDRRETVIENGRLSIVGLTAVAVAATVGLTYWQPGPVVIFLAATIAGFLAILTALPTIQYHGAPDVAKMLLTVLLFGGVLYLVASLDVDRDQLYLLMKTGTPTYHIPRQERQDAVKLDQVYQMARYYSRYPRSLRSRFTVEEGIWGWEEGSEPSDTADYMMVALHLVLFGMGFFTVLTDTGDTDRVLGDIKMRVLEKIKTTDLFGDTTLAKISMAMARIEWLVVVAANLVHTHWSLGLPGVALETILCLVSSVPVYYLWRSTVGIMTSLKGTNAHRQVGTESLPAPTIRSVQGNYMSGLASILAVGTLAINLYYYLTGVGPYHLAASVLAFSACIVMVQNAEMLMGYKVLVVLAYTLNSPALLLIGSLCKRYQGRVMWSRVT</sequence>
<feature type="transmembrane region" description="Helical" evidence="1">
    <location>
        <begin position="54"/>
        <end position="74"/>
    </location>
</feature>
<feature type="transmembrane region" description="Helical" evidence="1">
    <location>
        <begin position="188"/>
        <end position="206"/>
    </location>
</feature>
<organism evidence="2">
    <name type="scientific">Xinjiang tick virus 1</name>
    <dbReference type="NCBI Taxonomy" id="2839047"/>
    <lineage>
        <taxon>Viruses</taxon>
    </lineage>
</organism>
<feature type="transmembrane region" description="Helical" evidence="1">
    <location>
        <begin position="277"/>
        <end position="295"/>
    </location>
</feature>
<keyword evidence="1" id="KW-0812">Transmembrane</keyword>
<proteinExistence type="predicted"/>
<evidence type="ECO:0000313" key="2">
    <source>
        <dbReference type="EMBL" id="QYW06819.1"/>
    </source>
</evidence>
<feature type="transmembrane region" description="Helical" evidence="1">
    <location>
        <begin position="440"/>
        <end position="456"/>
    </location>
</feature>
<feature type="transmembrane region" description="Helical" evidence="1">
    <location>
        <begin position="413"/>
        <end position="434"/>
    </location>
</feature>
<dbReference type="EMBL" id="MZ244284">
    <property type="protein sequence ID" value="QYW06819.1"/>
    <property type="molecule type" value="Genomic_DNA"/>
</dbReference>
<protein>
    <submittedName>
        <fullName evidence="2">Membrane protein</fullName>
    </submittedName>
</protein>
<keyword evidence="1" id="KW-1133">Transmembrane helix</keyword>
<feature type="transmembrane region" description="Helical" evidence="1">
    <location>
        <begin position="468"/>
        <end position="486"/>
    </location>
</feature>
<name>A0A8G0VT60_9VIRU</name>
<accession>A0A8G0VT60</accession>
<feature type="transmembrane region" description="Helical" evidence="1">
    <location>
        <begin position="360"/>
        <end position="377"/>
    </location>
</feature>
<feature type="transmembrane region" description="Helical" evidence="1">
    <location>
        <begin position="156"/>
        <end position="176"/>
    </location>
</feature>
<reference evidence="2" key="1">
    <citation type="submission" date="2021-05" db="EMBL/GenBank/DDBJ databases">
        <authorList>
            <person name="Yang Z."/>
            <person name="Zhang W."/>
        </authorList>
    </citation>
    <scope>NUCLEOTIDE SEQUENCE</scope>
    <source>
        <strain evidence="2">XJO381flaviVCM</strain>
    </source>
</reference>